<feature type="transmembrane region" description="Helical" evidence="1">
    <location>
        <begin position="6"/>
        <end position="24"/>
    </location>
</feature>
<keyword evidence="1" id="KW-0812">Transmembrane</keyword>
<evidence type="ECO:0000256" key="1">
    <source>
        <dbReference type="SAM" id="Phobius"/>
    </source>
</evidence>
<accession>A0A931MTV6</accession>
<name>A0A931MTV6_9BACI</name>
<reference evidence="2 3" key="1">
    <citation type="journal article" date="2005" name="Int. J. Syst. Evol. Microbiol.">
        <title>Halobacillus yeomjeoni sp. nov., isolated from a marine solar saltern in Korea.</title>
        <authorList>
            <person name="Yoon J.H."/>
            <person name="Kang S.J."/>
            <person name="Lee C.H."/>
            <person name="Oh H.W."/>
            <person name="Oh T.K."/>
        </authorList>
    </citation>
    <scope>NUCLEOTIDE SEQUENCE [LARGE SCALE GENOMIC DNA]</scope>
    <source>
        <strain evidence="2 3">KCTC 3957</strain>
    </source>
</reference>
<gene>
    <name evidence="2" type="ORF">H0267_01335</name>
</gene>
<evidence type="ECO:0000313" key="3">
    <source>
        <dbReference type="Proteomes" id="UP000614490"/>
    </source>
</evidence>
<keyword evidence="3" id="KW-1185">Reference proteome</keyword>
<dbReference type="Proteomes" id="UP000614490">
    <property type="component" value="Unassembled WGS sequence"/>
</dbReference>
<evidence type="ECO:0000313" key="2">
    <source>
        <dbReference type="EMBL" id="MBH0228841.1"/>
    </source>
</evidence>
<comment type="caution">
    <text evidence="2">The sequence shown here is derived from an EMBL/GenBank/DDBJ whole genome shotgun (WGS) entry which is preliminary data.</text>
</comment>
<dbReference type="EMBL" id="JADZSC010000001">
    <property type="protein sequence ID" value="MBH0228841.1"/>
    <property type="molecule type" value="Genomic_DNA"/>
</dbReference>
<keyword evidence="1" id="KW-0472">Membrane</keyword>
<protein>
    <submittedName>
        <fullName evidence="2">Uncharacterized protein</fullName>
    </submittedName>
</protein>
<dbReference type="RefSeq" id="WP_197315485.1">
    <property type="nucleotide sequence ID" value="NZ_JADZSC010000001.1"/>
</dbReference>
<sequence length="171" mass="20030">MSQMLTIIITAVVTSVFTNYFAFLKEKKVKSLSYTDKSLVKIYIPIYKILTEGLIPGEGYEGVYSNQVFKITKILEDNPEYVDPELEGIVFQYEEEILLALSTTTDTSEMDGMLLDEDRRLLDYILTSFHKTRKSLGLPYNKVYADEVYIWIEQWKSKRQRRNIEKKLKSK</sequence>
<dbReference type="AlphaFoldDB" id="A0A931MTV6"/>
<proteinExistence type="predicted"/>
<keyword evidence="1" id="KW-1133">Transmembrane helix</keyword>
<organism evidence="2 3">
    <name type="scientific">Halobacillus yeomjeoni</name>
    <dbReference type="NCBI Taxonomy" id="311194"/>
    <lineage>
        <taxon>Bacteria</taxon>
        <taxon>Bacillati</taxon>
        <taxon>Bacillota</taxon>
        <taxon>Bacilli</taxon>
        <taxon>Bacillales</taxon>
        <taxon>Bacillaceae</taxon>
        <taxon>Halobacillus</taxon>
    </lineage>
</organism>